<dbReference type="InterPro" id="IPR020846">
    <property type="entry name" value="MFS_dom"/>
</dbReference>
<evidence type="ECO:0000256" key="2">
    <source>
        <dbReference type="ARBA" id="ARBA00022475"/>
    </source>
</evidence>
<feature type="transmembrane region" description="Helical" evidence="6">
    <location>
        <begin position="360"/>
        <end position="382"/>
    </location>
</feature>
<sequence length="387" mass="41148">MTSMSKLIYQRSFFSCIAVLLLGYITGLQLGRITPYAFRLTSEYGFSLPIIGWLTSLVTLFVAIFALPASRLIPTFGLARMVKVGAATVATGAFLFIFADTLTMMIVVRIVEATGHIITVISAPSYIVAKAPENLKAVFLALWSSFVPIGFALSNTLGGTLQKQTDLQIIWSYYAIAAVVVAIFVFLSLPNTPLEKPDSPNNLNKTSIAWILVYSFGTYGFLSIGFFAFMPSFIKMTGPQLLAPGVIPLFVPLGSFCAAFLFARASLALASRTISVGFLIIAIASFFCFPLAASDASIYRALFAFGCGITAASIFTSVPDLTRSSMEATQTIGAIAQAGGLMVLIGAPFAGFIIEMAGWQTLGISFGFAAFSASIVAGAAALTRKLE</sequence>
<keyword evidence="3 6" id="KW-0812">Transmembrane</keyword>
<dbReference type="Proteomes" id="UP000076577">
    <property type="component" value="Unassembled WGS sequence"/>
</dbReference>
<dbReference type="Pfam" id="PF07690">
    <property type="entry name" value="MFS_1"/>
    <property type="match status" value="1"/>
</dbReference>
<dbReference type="InterPro" id="IPR011701">
    <property type="entry name" value="MFS"/>
</dbReference>
<organism evidence="8 9">
    <name type="scientific">Pseudovibrio axinellae</name>
    <dbReference type="NCBI Taxonomy" id="989403"/>
    <lineage>
        <taxon>Bacteria</taxon>
        <taxon>Pseudomonadati</taxon>
        <taxon>Pseudomonadota</taxon>
        <taxon>Alphaproteobacteria</taxon>
        <taxon>Hyphomicrobiales</taxon>
        <taxon>Stappiaceae</taxon>
        <taxon>Pseudovibrio</taxon>
    </lineage>
</organism>
<keyword evidence="5 6" id="KW-0472">Membrane</keyword>
<feature type="transmembrane region" description="Helical" evidence="6">
    <location>
        <begin position="12"/>
        <end position="30"/>
    </location>
</feature>
<dbReference type="Gene3D" id="1.20.1250.20">
    <property type="entry name" value="MFS general substrate transporter like domains"/>
    <property type="match status" value="1"/>
</dbReference>
<keyword evidence="9" id="KW-1185">Reference proteome</keyword>
<keyword evidence="4 6" id="KW-1133">Transmembrane helix</keyword>
<evidence type="ECO:0000256" key="3">
    <source>
        <dbReference type="ARBA" id="ARBA00022692"/>
    </source>
</evidence>
<dbReference type="RefSeq" id="WP_082825690.1">
    <property type="nucleotide sequence ID" value="NZ_FOFM01000012.1"/>
</dbReference>
<dbReference type="PROSITE" id="PS50850">
    <property type="entry name" value="MFS"/>
    <property type="match status" value="1"/>
</dbReference>
<dbReference type="PANTHER" id="PTHR43124">
    <property type="entry name" value="PURINE EFFLUX PUMP PBUE"/>
    <property type="match status" value="1"/>
</dbReference>
<dbReference type="InterPro" id="IPR036259">
    <property type="entry name" value="MFS_trans_sf"/>
</dbReference>
<feature type="transmembrane region" description="Helical" evidence="6">
    <location>
        <begin position="169"/>
        <end position="187"/>
    </location>
</feature>
<feature type="transmembrane region" description="Helical" evidence="6">
    <location>
        <begin position="298"/>
        <end position="319"/>
    </location>
</feature>
<gene>
    <name evidence="8" type="ORF">PsAD2_03697</name>
</gene>
<accession>A0A165VTZ9</accession>
<evidence type="ECO:0000259" key="7">
    <source>
        <dbReference type="PROSITE" id="PS50850"/>
    </source>
</evidence>
<evidence type="ECO:0000256" key="1">
    <source>
        <dbReference type="ARBA" id="ARBA00004651"/>
    </source>
</evidence>
<comment type="subcellular location">
    <subcellularLocation>
        <location evidence="1">Cell membrane</location>
        <topology evidence="1">Multi-pass membrane protein</topology>
    </subcellularLocation>
</comment>
<keyword evidence="2" id="KW-1003">Cell membrane</keyword>
<feature type="transmembrane region" description="Helical" evidence="6">
    <location>
        <begin position="331"/>
        <end position="354"/>
    </location>
</feature>
<feature type="transmembrane region" description="Helical" evidence="6">
    <location>
        <begin position="241"/>
        <end position="262"/>
    </location>
</feature>
<dbReference type="InterPro" id="IPR050189">
    <property type="entry name" value="MFS_Efflux_Transporters"/>
</dbReference>
<evidence type="ECO:0000256" key="5">
    <source>
        <dbReference type="ARBA" id="ARBA00023136"/>
    </source>
</evidence>
<comment type="caution">
    <text evidence="8">The sequence shown here is derived from an EMBL/GenBank/DDBJ whole genome shotgun (WGS) entry which is preliminary data.</text>
</comment>
<feature type="transmembrane region" description="Helical" evidence="6">
    <location>
        <begin position="274"/>
        <end position="292"/>
    </location>
</feature>
<feature type="domain" description="Major facilitator superfamily (MFS) profile" evidence="7">
    <location>
        <begin position="15"/>
        <end position="387"/>
    </location>
</feature>
<evidence type="ECO:0000256" key="4">
    <source>
        <dbReference type="ARBA" id="ARBA00022989"/>
    </source>
</evidence>
<name>A0A165VTZ9_9HYPH</name>
<feature type="transmembrane region" description="Helical" evidence="6">
    <location>
        <begin position="50"/>
        <end position="69"/>
    </location>
</feature>
<evidence type="ECO:0000313" key="8">
    <source>
        <dbReference type="EMBL" id="KZL15441.1"/>
    </source>
</evidence>
<proteinExistence type="predicted"/>
<dbReference type="PATRIC" id="fig|989403.3.peg.4007"/>
<evidence type="ECO:0000256" key="6">
    <source>
        <dbReference type="SAM" id="Phobius"/>
    </source>
</evidence>
<feature type="transmembrane region" description="Helical" evidence="6">
    <location>
        <begin position="105"/>
        <end position="128"/>
    </location>
</feature>
<reference evidence="8 9" key="1">
    <citation type="journal article" date="2016" name="Front. Microbiol.">
        <title>Comparative Genomic Analysis Reveals a Diverse Repertoire of Genes Involved in Prokaryote-Eukaryote Interactions within the Pseudovibrio Genus.</title>
        <authorList>
            <person name="Romano S."/>
            <person name="Fernandez-Guerra A."/>
            <person name="Reen F.J."/>
            <person name="Glockner F.O."/>
            <person name="Crowley S.P."/>
            <person name="O'Sullivan O."/>
            <person name="Cotter P.D."/>
            <person name="Adams C."/>
            <person name="Dobson A.D."/>
            <person name="O'Gara F."/>
        </authorList>
    </citation>
    <scope>NUCLEOTIDE SEQUENCE [LARGE SCALE GENOMIC DNA]</scope>
    <source>
        <strain evidence="8 9">Ad2</strain>
    </source>
</reference>
<feature type="transmembrane region" description="Helical" evidence="6">
    <location>
        <begin position="208"/>
        <end position="229"/>
    </location>
</feature>
<dbReference type="GO" id="GO:0022857">
    <property type="term" value="F:transmembrane transporter activity"/>
    <property type="evidence" value="ECO:0007669"/>
    <property type="project" value="InterPro"/>
</dbReference>
<dbReference type="AlphaFoldDB" id="A0A165VTZ9"/>
<dbReference type="EMBL" id="LMCB01000074">
    <property type="protein sequence ID" value="KZL15441.1"/>
    <property type="molecule type" value="Genomic_DNA"/>
</dbReference>
<dbReference type="SUPFAM" id="SSF103473">
    <property type="entry name" value="MFS general substrate transporter"/>
    <property type="match status" value="1"/>
</dbReference>
<evidence type="ECO:0000313" key="9">
    <source>
        <dbReference type="Proteomes" id="UP000076577"/>
    </source>
</evidence>
<dbReference type="PANTHER" id="PTHR43124:SF3">
    <property type="entry name" value="CHLORAMPHENICOL EFFLUX PUMP RV0191"/>
    <property type="match status" value="1"/>
</dbReference>
<dbReference type="GO" id="GO:0005886">
    <property type="term" value="C:plasma membrane"/>
    <property type="evidence" value="ECO:0007669"/>
    <property type="project" value="UniProtKB-SubCell"/>
</dbReference>
<protein>
    <submittedName>
        <fullName evidence="8">Putative cyanate transporter</fullName>
    </submittedName>
</protein>
<feature type="transmembrane region" description="Helical" evidence="6">
    <location>
        <begin position="137"/>
        <end position="157"/>
    </location>
</feature>
<dbReference type="STRING" id="989403.SAMN05421798_11294"/>
<feature type="transmembrane region" description="Helical" evidence="6">
    <location>
        <begin position="81"/>
        <end position="99"/>
    </location>
</feature>